<gene>
    <name evidence="1" type="ORF">Tci_495803</name>
</gene>
<reference evidence="1" key="1">
    <citation type="journal article" date="2019" name="Sci. Rep.">
        <title>Draft genome of Tanacetum cinerariifolium, the natural source of mosquito coil.</title>
        <authorList>
            <person name="Yamashiro T."/>
            <person name="Shiraishi A."/>
            <person name="Satake H."/>
            <person name="Nakayama K."/>
        </authorList>
    </citation>
    <scope>NUCLEOTIDE SEQUENCE</scope>
</reference>
<protein>
    <submittedName>
        <fullName evidence="1">Uncharacterized protein</fullName>
    </submittedName>
</protein>
<accession>A0A699I7F9</accession>
<dbReference type="EMBL" id="BKCJ010255740">
    <property type="protein sequence ID" value="GEZ23830.1"/>
    <property type="molecule type" value="Genomic_DNA"/>
</dbReference>
<proteinExistence type="predicted"/>
<evidence type="ECO:0000313" key="1">
    <source>
        <dbReference type="EMBL" id="GEZ23830.1"/>
    </source>
</evidence>
<comment type="caution">
    <text evidence="1">The sequence shown here is derived from an EMBL/GenBank/DDBJ whole genome shotgun (WGS) entry which is preliminary data.</text>
</comment>
<organism evidence="1">
    <name type="scientific">Tanacetum cinerariifolium</name>
    <name type="common">Dalmatian daisy</name>
    <name type="synonym">Chrysanthemum cinerariifolium</name>
    <dbReference type="NCBI Taxonomy" id="118510"/>
    <lineage>
        <taxon>Eukaryota</taxon>
        <taxon>Viridiplantae</taxon>
        <taxon>Streptophyta</taxon>
        <taxon>Embryophyta</taxon>
        <taxon>Tracheophyta</taxon>
        <taxon>Spermatophyta</taxon>
        <taxon>Magnoliopsida</taxon>
        <taxon>eudicotyledons</taxon>
        <taxon>Gunneridae</taxon>
        <taxon>Pentapetalae</taxon>
        <taxon>asterids</taxon>
        <taxon>campanulids</taxon>
        <taxon>Asterales</taxon>
        <taxon>Asteraceae</taxon>
        <taxon>Asteroideae</taxon>
        <taxon>Anthemideae</taxon>
        <taxon>Anthemidinae</taxon>
        <taxon>Tanacetum</taxon>
    </lineage>
</organism>
<name>A0A699I7F9_TANCI</name>
<dbReference type="AlphaFoldDB" id="A0A699I7F9"/>
<feature type="non-terminal residue" evidence="1">
    <location>
        <position position="1"/>
    </location>
</feature>
<sequence length="86" mass="9518">VMATLAIPVSAEENLGDPINIRMDIIHVEPVTVVAFPATPIELTALRFRVDIAAAENASLCARIKNTEAIEKITRKRERHARVETE</sequence>